<feature type="transmembrane region" description="Helical" evidence="1">
    <location>
        <begin position="93"/>
        <end position="111"/>
    </location>
</feature>
<dbReference type="Proteomes" id="UP001562065">
    <property type="component" value="Unassembled WGS sequence"/>
</dbReference>
<evidence type="ECO:0000259" key="2">
    <source>
        <dbReference type="Pfam" id="PF01578"/>
    </source>
</evidence>
<feature type="transmembrane region" description="Helical" evidence="1">
    <location>
        <begin position="176"/>
        <end position="199"/>
    </location>
</feature>
<evidence type="ECO:0000313" key="3">
    <source>
        <dbReference type="EMBL" id="MEY1662722.1"/>
    </source>
</evidence>
<feature type="domain" description="Cytochrome c assembly protein" evidence="2">
    <location>
        <begin position="46"/>
        <end position="263"/>
    </location>
</feature>
<dbReference type="Pfam" id="PF01578">
    <property type="entry name" value="Cytochrom_C_asm"/>
    <property type="match status" value="1"/>
</dbReference>
<dbReference type="InterPro" id="IPR052372">
    <property type="entry name" value="YpjD/HemX"/>
</dbReference>
<keyword evidence="1" id="KW-0472">Membrane</keyword>
<feature type="transmembrane region" description="Helical" evidence="1">
    <location>
        <begin position="35"/>
        <end position="55"/>
    </location>
</feature>
<feature type="transmembrane region" description="Helical" evidence="1">
    <location>
        <begin position="243"/>
        <end position="264"/>
    </location>
</feature>
<gene>
    <name evidence="3" type="ORF">AB5I84_11230</name>
</gene>
<protein>
    <submittedName>
        <fullName evidence="3">Inner membrane protein YpjD</fullName>
    </submittedName>
</protein>
<reference evidence="3 4" key="1">
    <citation type="submission" date="2024-07" db="EMBL/GenBank/DDBJ databases">
        <authorList>
            <person name="Ren Q."/>
        </authorList>
    </citation>
    <scope>NUCLEOTIDE SEQUENCE [LARGE SCALE GENOMIC DNA]</scope>
    <source>
        <strain evidence="3 4">REN37</strain>
    </source>
</reference>
<proteinExistence type="predicted"/>
<feature type="transmembrane region" description="Helical" evidence="1">
    <location>
        <begin position="123"/>
        <end position="149"/>
    </location>
</feature>
<dbReference type="EMBL" id="JBGCUO010000001">
    <property type="protein sequence ID" value="MEY1662722.1"/>
    <property type="molecule type" value="Genomic_DNA"/>
</dbReference>
<dbReference type="RefSeq" id="WP_369455952.1">
    <property type="nucleotide sequence ID" value="NZ_JBGCUO010000001.1"/>
</dbReference>
<feature type="transmembrane region" description="Helical" evidence="1">
    <location>
        <begin position="211"/>
        <end position="231"/>
    </location>
</feature>
<comment type="caution">
    <text evidence="3">The sequence shown here is derived from an EMBL/GenBank/DDBJ whole genome shotgun (WGS) entry which is preliminary data.</text>
</comment>
<feature type="transmembrane region" description="Helical" evidence="1">
    <location>
        <begin position="6"/>
        <end position="23"/>
    </location>
</feature>
<feature type="transmembrane region" description="Helical" evidence="1">
    <location>
        <begin position="67"/>
        <end position="88"/>
    </location>
</feature>
<organism evidence="3 4">
    <name type="scientific">Isoalcanivorax beigongshangi</name>
    <dbReference type="NCBI Taxonomy" id="3238810"/>
    <lineage>
        <taxon>Bacteria</taxon>
        <taxon>Pseudomonadati</taxon>
        <taxon>Pseudomonadota</taxon>
        <taxon>Gammaproteobacteria</taxon>
        <taxon>Oceanospirillales</taxon>
        <taxon>Alcanivoracaceae</taxon>
        <taxon>Isoalcanivorax</taxon>
    </lineage>
</organism>
<accession>A0ABV4AJJ3</accession>
<keyword evidence="1" id="KW-0812">Transmembrane</keyword>
<evidence type="ECO:0000313" key="4">
    <source>
        <dbReference type="Proteomes" id="UP001562065"/>
    </source>
</evidence>
<keyword evidence="4" id="KW-1185">Reference proteome</keyword>
<dbReference type="InterPro" id="IPR002541">
    <property type="entry name" value="Cyt_c_assembly"/>
</dbReference>
<name>A0ABV4AJJ3_9GAMM</name>
<dbReference type="PANTHER" id="PTHR38034">
    <property type="entry name" value="INNER MEMBRANE PROTEIN YPJD"/>
    <property type="match status" value="1"/>
</dbReference>
<evidence type="ECO:0000256" key="1">
    <source>
        <dbReference type="SAM" id="Phobius"/>
    </source>
</evidence>
<keyword evidence="1" id="KW-1133">Transmembrane helix</keyword>
<dbReference type="PANTHER" id="PTHR38034:SF1">
    <property type="entry name" value="INNER MEMBRANE PROTEIN YPJD"/>
    <property type="match status" value="1"/>
</dbReference>
<sequence length="266" mass="28701">MTIATSSGIAALLLYFAATLLVLRRLQRARTGRSLPLVLVGFGAAAAHALCLWDTSFFSSEGVNLGLFPMASLVAGTGAALVTAVGLFRRLEWVGAILFPLCALSIPPLLWFQGPSYALSPGLGFHVLLSILASAVLGIAAMHSLLILLQHRALKRGHIRGGVLRALPPIQVMESLLFQLLWAGLLFLSAAIVTGFVYVDDMFAQRVAHKTVLTLGAWLLFAMLVLGNRWLGWRALTAVRFTLAGFLVLVLGFFGTQLVLEFILRH</sequence>